<dbReference type="HOGENOM" id="CLU_075133_1_0_1"/>
<feature type="region of interest" description="Disordered" evidence="1">
    <location>
        <begin position="257"/>
        <end position="278"/>
    </location>
</feature>
<organism evidence="2 3">
    <name type="scientific">Galerina marginata (strain CBS 339.88)</name>
    <dbReference type="NCBI Taxonomy" id="685588"/>
    <lineage>
        <taxon>Eukaryota</taxon>
        <taxon>Fungi</taxon>
        <taxon>Dikarya</taxon>
        <taxon>Basidiomycota</taxon>
        <taxon>Agaricomycotina</taxon>
        <taxon>Agaricomycetes</taxon>
        <taxon>Agaricomycetidae</taxon>
        <taxon>Agaricales</taxon>
        <taxon>Agaricineae</taxon>
        <taxon>Strophariaceae</taxon>
        <taxon>Galerina</taxon>
    </lineage>
</organism>
<dbReference type="EMBL" id="KL142369">
    <property type="protein sequence ID" value="KDR82813.1"/>
    <property type="molecule type" value="Genomic_DNA"/>
</dbReference>
<dbReference type="SUPFAM" id="SSF54695">
    <property type="entry name" value="POZ domain"/>
    <property type="match status" value="1"/>
</dbReference>
<evidence type="ECO:0000313" key="3">
    <source>
        <dbReference type="Proteomes" id="UP000027222"/>
    </source>
</evidence>
<evidence type="ECO:0000256" key="1">
    <source>
        <dbReference type="SAM" id="MobiDB-lite"/>
    </source>
</evidence>
<reference evidence="3" key="1">
    <citation type="journal article" date="2014" name="Proc. Natl. Acad. Sci. U.S.A.">
        <title>Extensive sampling of basidiomycete genomes demonstrates inadequacy of the white-rot/brown-rot paradigm for wood decay fungi.</title>
        <authorList>
            <person name="Riley R."/>
            <person name="Salamov A.A."/>
            <person name="Brown D.W."/>
            <person name="Nagy L.G."/>
            <person name="Floudas D."/>
            <person name="Held B.W."/>
            <person name="Levasseur A."/>
            <person name="Lombard V."/>
            <person name="Morin E."/>
            <person name="Otillar R."/>
            <person name="Lindquist E.A."/>
            <person name="Sun H."/>
            <person name="LaButti K.M."/>
            <person name="Schmutz J."/>
            <person name="Jabbour D."/>
            <person name="Luo H."/>
            <person name="Baker S.E."/>
            <person name="Pisabarro A.G."/>
            <person name="Walton J.D."/>
            <person name="Blanchette R.A."/>
            <person name="Henrissat B."/>
            <person name="Martin F."/>
            <person name="Cullen D."/>
            <person name="Hibbett D.S."/>
            <person name="Grigoriev I.V."/>
        </authorList>
    </citation>
    <scope>NUCLEOTIDE SEQUENCE [LARGE SCALE GENOMIC DNA]</scope>
    <source>
        <strain evidence="3">CBS 339.88</strain>
    </source>
</reference>
<feature type="compositionally biased region" description="Polar residues" evidence="1">
    <location>
        <begin position="257"/>
        <end position="267"/>
    </location>
</feature>
<dbReference type="InterPro" id="IPR011333">
    <property type="entry name" value="SKP1/BTB/POZ_sf"/>
</dbReference>
<dbReference type="OrthoDB" id="3184970at2759"/>
<gene>
    <name evidence="2" type="ORF">GALMADRAFT_112866</name>
</gene>
<proteinExistence type="predicted"/>
<dbReference type="AlphaFoldDB" id="A0A067TUY7"/>
<dbReference type="STRING" id="685588.A0A067TUY7"/>
<evidence type="ECO:0000313" key="2">
    <source>
        <dbReference type="EMBL" id="KDR82813.1"/>
    </source>
</evidence>
<name>A0A067TUY7_GALM3</name>
<protein>
    <recommendedName>
        <fullName evidence="4">BTB domain-containing protein</fullName>
    </recommendedName>
</protein>
<accession>A0A067TUY7</accession>
<keyword evidence="3" id="KW-1185">Reference proteome</keyword>
<dbReference type="Gene3D" id="3.30.710.10">
    <property type="entry name" value="Potassium Channel Kv1.1, Chain A"/>
    <property type="match status" value="1"/>
</dbReference>
<sequence length="320" mass="36304">MATTTDPSWMTERFNSGNADIKFRSIDGIEFDLHRALLQAHAGAFPGPEIDTQGEIVQLTEPATVLQVLFDFIYPKRHSDLEDKDFEFMAALAEAVEKYEVYSLMPLCNARLRTFLPRHAENILIHAVKHDYPKIINEVLPYLPRSSFVSILERLPPCYMLAWARYVEAWARVFKLGRRYINELASEAVIMAPSPKSSKRRVSLCDCRSPTGASPSCVCCFCYISLSKWITQLDEIDTISALNHALKSPKSNLDCCNSNSHRQSAESSHGWGGEQEPRTLGWTLQPEFEVECKHMENISKFLQDQVKGIPPFVDFLVGKK</sequence>
<evidence type="ECO:0008006" key="4">
    <source>
        <dbReference type="Google" id="ProtNLM"/>
    </source>
</evidence>
<dbReference type="Proteomes" id="UP000027222">
    <property type="component" value="Unassembled WGS sequence"/>
</dbReference>